<proteinExistence type="predicted"/>
<keyword evidence="3" id="KW-1185">Reference proteome</keyword>
<organism evidence="2 3">
    <name type="scientific">Favolaschia claudopus</name>
    <dbReference type="NCBI Taxonomy" id="2862362"/>
    <lineage>
        <taxon>Eukaryota</taxon>
        <taxon>Fungi</taxon>
        <taxon>Dikarya</taxon>
        <taxon>Basidiomycota</taxon>
        <taxon>Agaricomycotina</taxon>
        <taxon>Agaricomycetes</taxon>
        <taxon>Agaricomycetidae</taxon>
        <taxon>Agaricales</taxon>
        <taxon>Marasmiineae</taxon>
        <taxon>Mycenaceae</taxon>
        <taxon>Favolaschia</taxon>
    </lineage>
</organism>
<feature type="domain" description="F-box" evidence="1">
    <location>
        <begin position="71"/>
        <end position="120"/>
    </location>
</feature>
<dbReference type="Proteomes" id="UP001362999">
    <property type="component" value="Unassembled WGS sequence"/>
</dbReference>
<protein>
    <submittedName>
        <fullName evidence="2">F-box domain-containing protein</fullName>
    </submittedName>
</protein>
<dbReference type="InterPro" id="IPR001810">
    <property type="entry name" value="F-box_dom"/>
</dbReference>
<evidence type="ECO:0000313" key="3">
    <source>
        <dbReference type="Proteomes" id="UP001362999"/>
    </source>
</evidence>
<evidence type="ECO:0000313" key="2">
    <source>
        <dbReference type="EMBL" id="KAK7017320.1"/>
    </source>
</evidence>
<comment type="caution">
    <text evidence="2">The sequence shown here is derived from an EMBL/GenBank/DDBJ whole genome shotgun (WGS) entry which is preliminary data.</text>
</comment>
<name>A0AAW0AX64_9AGAR</name>
<gene>
    <name evidence="2" type="ORF">R3P38DRAFT_2986468</name>
</gene>
<dbReference type="SUPFAM" id="SSF81383">
    <property type="entry name" value="F-box domain"/>
    <property type="match status" value="1"/>
</dbReference>
<dbReference type="InterPro" id="IPR036047">
    <property type="entry name" value="F-box-like_dom_sf"/>
</dbReference>
<dbReference type="PROSITE" id="PS50181">
    <property type="entry name" value="FBOX"/>
    <property type="match status" value="1"/>
</dbReference>
<evidence type="ECO:0000259" key="1">
    <source>
        <dbReference type="PROSITE" id="PS50181"/>
    </source>
</evidence>
<dbReference type="EMBL" id="JAWWNJ010000048">
    <property type="protein sequence ID" value="KAK7017320.1"/>
    <property type="molecule type" value="Genomic_DNA"/>
</dbReference>
<accession>A0AAW0AX64</accession>
<sequence>MQQGSVPHNYNATSFAEDIIHFPFAEIDFEAEFFRHSTRDLTKINPVAVEAWKILRVSRPRVKYAPRGRGLDLLSDMQLDIIIEIITYLHPLELSQLARVNKAFRGLLNSSATDLIWRRSFLVDDDPQNQKFRLPRCPAGISGRQLTRLLYCPLACEVCGASIESPDYNLWRRICLQCTRAHLRTIPRQYKCDHELYSMIPRRIIVDRYHRTPEFGGFWRSDVTSIVAEYERLVARGDSQSLVRFVNDQTLMVSKKRQLAEQCRIYSANITARFRTGSREKIERIVNSAEKRLVAEGFGQRDVLLAPYRMQSCPAFQRKSHLSTKIWRRARPLIVPGVLQAQAERLECERQARINAKTSVILTSAILALRTPVAGTHRAYYCPPCTIVDFPPLAKVIDEEPEEQITADDPRLVEALVATPPLVEAWAAEMKTILMSKLLKTECSNSPQNPQASDLTRLELATSVFRMHQTRHVDYYGYRKFTYVLVGWDDLRVHLHPWKRGHDSRLKPSEDVEFDREGSTVAAQLVLLAGMDPQTATVLEMNALDPRFVCESCAPPHPNYRPALRWRECILHVIEDATEIFHDASSWRILSPVAAADLRRRQVPDDYSSLEAWACGLCDGLLPRLYDREQVQTHLREFHEIDHSLTKKNLTRYMVPDQPECRPVMLHDIGAHPPRFRCNRCAEARPSIVKLFSKHAIKMHFIDKHSVSFSIDGYTEIELLL</sequence>
<reference evidence="2 3" key="1">
    <citation type="journal article" date="2024" name="J Genomics">
        <title>Draft genome sequencing and assembly of Favolaschia claudopus CIRM-BRFM 2984 isolated from oak limbs.</title>
        <authorList>
            <person name="Navarro D."/>
            <person name="Drula E."/>
            <person name="Chaduli D."/>
            <person name="Cazenave R."/>
            <person name="Ahrendt S."/>
            <person name="Wang J."/>
            <person name="Lipzen A."/>
            <person name="Daum C."/>
            <person name="Barry K."/>
            <person name="Grigoriev I.V."/>
            <person name="Favel A."/>
            <person name="Rosso M.N."/>
            <person name="Martin F."/>
        </authorList>
    </citation>
    <scope>NUCLEOTIDE SEQUENCE [LARGE SCALE GENOMIC DNA]</scope>
    <source>
        <strain evidence="2 3">CIRM-BRFM 2984</strain>
    </source>
</reference>
<dbReference type="AlphaFoldDB" id="A0AAW0AX64"/>